<proteinExistence type="inferred from homology"/>
<evidence type="ECO:0000313" key="9">
    <source>
        <dbReference type="EMBL" id="TGJ99318.1"/>
    </source>
</evidence>
<gene>
    <name evidence="9" type="ORF">EHO59_15730</name>
</gene>
<evidence type="ECO:0000256" key="4">
    <source>
        <dbReference type="ARBA" id="ARBA00022833"/>
    </source>
</evidence>
<dbReference type="EMBL" id="RQEP01000019">
    <property type="protein sequence ID" value="TGJ99318.1"/>
    <property type="molecule type" value="Genomic_DNA"/>
</dbReference>
<protein>
    <submittedName>
        <fullName evidence="9">Peptidase M48</fullName>
    </submittedName>
</protein>
<evidence type="ECO:0000256" key="1">
    <source>
        <dbReference type="ARBA" id="ARBA00022670"/>
    </source>
</evidence>
<dbReference type="Gene3D" id="3.30.2010.10">
    <property type="entry name" value="Metalloproteases ('zincins'), catalytic domain"/>
    <property type="match status" value="1"/>
</dbReference>
<keyword evidence="5 6" id="KW-0482">Metalloprotease</keyword>
<keyword evidence="4 6" id="KW-0862">Zinc</keyword>
<dbReference type="AlphaFoldDB" id="A0A4V3JAP6"/>
<keyword evidence="1 6" id="KW-0645">Protease</keyword>
<feature type="region of interest" description="Disordered" evidence="7">
    <location>
        <begin position="241"/>
        <end position="267"/>
    </location>
</feature>
<feature type="domain" description="Peptidase M48" evidence="8">
    <location>
        <begin position="62"/>
        <end position="250"/>
    </location>
</feature>
<dbReference type="PANTHER" id="PTHR22726:SF1">
    <property type="entry name" value="METALLOENDOPEPTIDASE OMA1, MITOCHONDRIAL"/>
    <property type="match status" value="1"/>
</dbReference>
<comment type="cofactor">
    <cofactor evidence="6">
        <name>Zn(2+)</name>
        <dbReference type="ChEBI" id="CHEBI:29105"/>
    </cofactor>
    <text evidence="6">Binds 1 zinc ion per subunit.</text>
</comment>
<feature type="compositionally biased region" description="Basic and acidic residues" evidence="7">
    <location>
        <begin position="242"/>
        <end position="260"/>
    </location>
</feature>
<evidence type="ECO:0000256" key="2">
    <source>
        <dbReference type="ARBA" id="ARBA00022723"/>
    </source>
</evidence>
<organism evidence="9 10">
    <name type="scientific">Leptospira semungkisensis</name>
    <dbReference type="NCBI Taxonomy" id="2484985"/>
    <lineage>
        <taxon>Bacteria</taxon>
        <taxon>Pseudomonadati</taxon>
        <taxon>Spirochaetota</taxon>
        <taxon>Spirochaetia</taxon>
        <taxon>Leptospirales</taxon>
        <taxon>Leptospiraceae</taxon>
        <taxon>Leptospira</taxon>
    </lineage>
</organism>
<keyword evidence="3 6" id="KW-0378">Hydrolase</keyword>
<dbReference type="Proteomes" id="UP000297453">
    <property type="component" value="Unassembled WGS sequence"/>
</dbReference>
<reference evidence="9" key="1">
    <citation type="journal article" date="2019" name="PLoS Negl. Trop. Dis.">
        <title>Revisiting the worldwide diversity of Leptospira species in the environment.</title>
        <authorList>
            <person name="Vincent A.T."/>
            <person name="Schiettekatte O."/>
            <person name="Bourhy P."/>
            <person name="Veyrier F.J."/>
            <person name="Picardeau M."/>
        </authorList>
    </citation>
    <scope>NUCLEOTIDE SEQUENCE [LARGE SCALE GENOMIC DNA]</scope>
    <source>
        <strain evidence="9">SSS9</strain>
    </source>
</reference>
<evidence type="ECO:0000256" key="3">
    <source>
        <dbReference type="ARBA" id="ARBA00022801"/>
    </source>
</evidence>
<keyword evidence="10" id="KW-1185">Reference proteome</keyword>
<evidence type="ECO:0000256" key="7">
    <source>
        <dbReference type="SAM" id="MobiDB-lite"/>
    </source>
</evidence>
<dbReference type="GO" id="GO:0004222">
    <property type="term" value="F:metalloendopeptidase activity"/>
    <property type="evidence" value="ECO:0007669"/>
    <property type="project" value="InterPro"/>
</dbReference>
<dbReference type="InterPro" id="IPR051156">
    <property type="entry name" value="Mito/Outer_Membr_Metalloprot"/>
</dbReference>
<dbReference type="GO" id="GO:0046872">
    <property type="term" value="F:metal ion binding"/>
    <property type="evidence" value="ECO:0007669"/>
    <property type="project" value="UniProtKB-KW"/>
</dbReference>
<keyword evidence="2" id="KW-0479">Metal-binding</keyword>
<sequence>MQLIAFRKYFLILVLCFSFQNCGWLVDLAFPVEIDKFLGERFFKATIQGENDVKVYKNQELQKYVQSIADRILKSKSIRYKEEFSYKVTLLKDDDTINAVCAPGGYIFVYTGLLHFVKDEATLAGILAHEIAHAERRHSTKQLSTTITLYYALYWTLSYILGPDLAQHAADLAGLSTNLFSLANSRSAEEEADEFGFQYMRSTPYYPGAISGFFKDIQVWRKEKGKEEDLNNPIAKYLSTHPMDEERIEENERRLKDAKIPKPNPKSFFRERYESKISQYLGKKDE</sequence>
<comment type="similarity">
    <text evidence="6">Belongs to the peptidase M48 family.</text>
</comment>
<evidence type="ECO:0000259" key="8">
    <source>
        <dbReference type="Pfam" id="PF01435"/>
    </source>
</evidence>
<evidence type="ECO:0000256" key="5">
    <source>
        <dbReference type="ARBA" id="ARBA00023049"/>
    </source>
</evidence>
<dbReference type="OrthoDB" id="9810445at2"/>
<dbReference type="InterPro" id="IPR001915">
    <property type="entry name" value="Peptidase_M48"/>
</dbReference>
<evidence type="ECO:0000256" key="6">
    <source>
        <dbReference type="RuleBase" id="RU003983"/>
    </source>
</evidence>
<comment type="caution">
    <text evidence="9">The sequence shown here is derived from an EMBL/GenBank/DDBJ whole genome shotgun (WGS) entry which is preliminary data.</text>
</comment>
<dbReference type="GO" id="GO:0051603">
    <property type="term" value="P:proteolysis involved in protein catabolic process"/>
    <property type="evidence" value="ECO:0007669"/>
    <property type="project" value="TreeGrafter"/>
</dbReference>
<dbReference type="Pfam" id="PF01435">
    <property type="entry name" value="Peptidase_M48"/>
    <property type="match status" value="1"/>
</dbReference>
<dbReference type="PANTHER" id="PTHR22726">
    <property type="entry name" value="METALLOENDOPEPTIDASE OMA1"/>
    <property type="match status" value="1"/>
</dbReference>
<dbReference type="GO" id="GO:0016020">
    <property type="term" value="C:membrane"/>
    <property type="evidence" value="ECO:0007669"/>
    <property type="project" value="TreeGrafter"/>
</dbReference>
<accession>A0A4V3JAP6</accession>
<name>A0A4V3JAP6_9LEPT</name>
<dbReference type="RefSeq" id="WP_135589409.1">
    <property type="nucleotide sequence ID" value="NZ_RQEP01000019.1"/>
</dbReference>
<evidence type="ECO:0000313" key="10">
    <source>
        <dbReference type="Proteomes" id="UP000297453"/>
    </source>
</evidence>